<evidence type="ECO:0000313" key="6">
    <source>
        <dbReference type="EMBL" id="KAE8138858.1"/>
    </source>
</evidence>
<dbReference type="RefSeq" id="XP_031914921.1">
    <property type="nucleotide sequence ID" value="XM_032063643.1"/>
</dbReference>
<gene>
    <name evidence="6" type="ORF">BDV38DRAFT_61466</name>
</gene>
<dbReference type="GeneID" id="43647853"/>
<sequence>MFECVVANITGLSGQTWAASRDNCYPLSTWLSQIHPQFQIPVNAAVLSAISTTLYGLIYVESTTAFTSMVNANIVCMMTSYIIPHDIVAWRGRSTVLPGWLFDLEKWGQLVNVRSCL</sequence>
<dbReference type="GO" id="GO:0022857">
    <property type="term" value="F:transmembrane transporter activity"/>
    <property type="evidence" value="ECO:0007669"/>
    <property type="project" value="InterPro"/>
</dbReference>
<evidence type="ECO:0000256" key="1">
    <source>
        <dbReference type="ARBA" id="ARBA00004141"/>
    </source>
</evidence>
<dbReference type="PANTHER" id="PTHR45649">
    <property type="entry name" value="AMINO-ACID PERMEASE BAT1"/>
    <property type="match status" value="1"/>
</dbReference>
<comment type="subcellular location">
    <subcellularLocation>
        <location evidence="1">Membrane</location>
        <topology evidence="1">Multi-pass membrane protein</topology>
    </subcellularLocation>
</comment>
<protein>
    <recommendedName>
        <fullName evidence="8">Amino acid permease/ SLC12A domain-containing protein</fullName>
    </recommendedName>
</protein>
<name>A0A5N6SVZ3_ASPPS</name>
<dbReference type="EMBL" id="ML743569">
    <property type="protein sequence ID" value="KAE8138858.1"/>
    <property type="molecule type" value="Genomic_DNA"/>
</dbReference>
<accession>A0A5N6SVZ3</accession>
<reference evidence="6 7" key="1">
    <citation type="submission" date="2019-04" db="EMBL/GenBank/DDBJ databases">
        <title>Friends and foes A comparative genomics study of 23 Aspergillus species from section Flavi.</title>
        <authorList>
            <consortium name="DOE Joint Genome Institute"/>
            <person name="Kjaerbolling I."/>
            <person name="Vesth T."/>
            <person name="Frisvad J.C."/>
            <person name="Nybo J.L."/>
            <person name="Theobald S."/>
            <person name="Kildgaard S."/>
            <person name="Isbrandt T."/>
            <person name="Kuo A."/>
            <person name="Sato A."/>
            <person name="Lyhne E.K."/>
            <person name="Kogle M.E."/>
            <person name="Wiebenga A."/>
            <person name="Kun R.S."/>
            <person name="Lubbers R.J."/>
            <person name="Makela M.R."/>
            <person name="Barry K."/>
            <person name="Chovatia M."/>
            <person name="Clum A."/>
            <person name="Daum C."/>
            <person name="Haridas S."/>
            <person name="He G."/>
            <person name="LaButti K."/>
            <person name="Lipzen A."/>
            <person name="Mondo S."/>
            <person name="Riley R."/>
            <person name="Salamov A."/>
            <person name="Simmons B.A."/>
            <person name="Magnuson J.K."/>
            <person name="Henrissat B."/>
            <person name="Mortensen U.H."/>
            <person name="Larsen T.O."/>
            <person name="Devries R.P."/>
            <person name="Grigoriev I.V."/>
            <person name="Machida M."/>
            <person name="Baker S.E."/>
            <person name="Andersen M.R."/>
        </authorList>
    </citation>
    <scope>NUCLEOTIDE SEQUENCE [LARGE SCALE GENOMIC DNA]</scope>
    <source>
        <strain evidence="6 7">CBS 117625</strain>
    </source>
</reference>
<evidence type="ECO:0000256" key="2">
    <source>
        <dbReference type="ARBA" id="ARBA00022448"/>
    </source>
</evidence>
<proteinExistence type="predicted"/>
<evidence type="ECO:0000256" key="4">
    <source>
        <dbReference type="ARBA" id="ARBA00022989"/>
    </source>
</evidence>
<keyword evidence="2" id="KW-0813">Transport</keyword>
<organism evidence="6 7">
    <name type="scientific">Aspergillus pseudotamarii</name>
    <dbReference type="NCBI Taxonomy" id="132259"/>
    <lineage>
        <taxon>Eukaryota</taxon>
        <taxon>Fungi</taxon>
        <taxon>Dikarya</taxon>
        <taxon>Ascomycota</taxon>
        <taxon>Pezizomycotina</taxon>
        <taxon>Eurotiomycetes</taxon>
        <taxon>Eurotiomycetidae</taxon>
        <taxon>Eurotiales</taxon>
        <taxon>Aspergillaceae</taxon>
        <taxon>Aspergillus</taxon>
        <taxon>Aspergillus subgen. Circumdati</taxon>
    </lineage>
</organism>
<dbReference type="OrthoDB" id="2417308at2759"/>
<dbReference type="Proteomes" id="UP000325672">
    <property type="component" value="Unassembled WGS sequence"/>
</dbReference>
<dbReference type="Gene3D" id="1.20.1740.10">
    <property type="entry name" value="Amino acid/polyamine transporter I"/>
    <property type="match status" value="1"/>
</dbReference>
<keyword evidence="3" id="KW-0812">Transmembrane</keyword>
<dbReference type="AlphaFoldDB" id="A0A5N6SVZ3"/>
<keyword evidence="4" id="KW-1133">Transmembrane helix</keyword>
<keyword evidence="5" id="KW-0472">Membrane</keyword>
<keyword evidence="7" id="KW-1185">Reference proteome</keyword>
<evidence type="ECO:0000313" key="7">
    <source>
        <dbReference type="Proteomes" id="UP000325672"/>
    </source>
</evidence>
<dbReference type="GO" id="GO:0016020">
    <property type="term" value="C:membrane"/>
    <property type="evidence" value="ECO:0007669"/>
    <property type="project" value="UniProtKB-SubCell"/>
</dbReference>
<evidence type="ECO:0000256" key="5">
    <source>
        <dbReference type="ARBA" id="ARBA00023136"/>
    </source>
</evidence>
<dbReference type="InterPro" id="IPR002293">
    <property type="entry name" value="AA/rel_permease1"/>
</dbReference>
<evidence type="ECO:0000256" key="3">
    <source>
        <dbReference type="ARBA" id="ARBA00022692"/>
    </source>
</evidence>
<dbReference type="PANTHER" id="PTHR45649:SF11">
    <property type="entry name" value="TRANSPORTER, PUTATIVE (EUROFUNG)-RELATED"/>
    <property type="match status" value="1"/>
</dbReference>
<evidence type="ECO:0008006" key="8">
    <source>
        <dbReference type="Google" id="ProtNLM"/>
    </source>
</evidence>
<dbReference type="Pfam" id="PF13520">
    <property type="entry name" value="AA_permease_2"/>
    <property type="match status" value="1"/>
</dbReference>